<dbReference type="InterPro" id="IPR000719">
    <property type="entry name" value="Prot_kinase_dom"/>
</dbReference>
<dbReference type="PANTHER" id="PTHR44167">
    <property type="entry name" value="OVARIAN-SPECIFIC SERINE/THREONINE-PROTEIN KINASE LOK-RELATED"/>
    <property type="match status" value="1"/>
</dbReference>
<accession>A0A1Y2H8Q4</accession>
<dbReference type="EMBL" id="MCFL01000089">
    <property type="protein sequence ID" value="ORZ30331.1"/>
    <property type="molecule type" value="Genomic_DNA"/>
</dbReference>
<dbReference type="InterPro" id="IPR008271">
    <property type="entry name" value="Ser/Thr_kinase_AS"/>
</dbReference>
<protein>
    <recommendedName>
        <fullName evidence="1">Protein kinase domain-containing protein</fullName>
    </recommendedName>
</protein>
<dbReference type="STRING" id="765915.A0A1Y2H8Q4"/>
<sequence length="414" mass="45109">MRLVDLRCMQPHVYRVHEWFETDVAVYIIMELVRGVTLDEFMDFYGYNEMTIKFLMYQYFHLLNALESHGVVHRDIKPANLMLDMSASEDMPTLVAIDFGLAKDMSATSSVSPRPVIIDSDSGTRTNVHVKETVPTTIVPSSAFAIAGVPSLPVVMPSLPVSSAATPPVSSLAPVGLPVSPVPMTSQTRVKESVPTTIAPPTAQASRASSLTYQDLHSLQHINSPATSDLCSTQFLPTVLPLSVPNPEPPTQARLPATSNAKFKCVAALIREAMRDTAAKPLITIEPNSWFQERCVVGLPTIAQRLADEYYSTAACLVQEMATLAGFLEDLGLAADRDRALIEECLDKLLAEGTKAVEFRVTQKRSRQQTSSGGCTASADDVENFAIDCDDLATATNEQVPPSRKRLRNEQLGS</sequence>
<dbReference type="AlphaFoldDB" id="A0A1Y2H8Q4"/>
<name>A0A1Y2H8Q4_9FUNG</name>
<dbReference type="GO" id="GO:0005634">
    <property type="term" value="C:nucleus"/>
    <property type="evidence" value="ECO:0007669"/>
    <property type="project" value="TreeGrafter"/>
</dbReference>
<dbReference type="PROSITE" id="PS50011">
    <property type="entry name" value="PROTEIN_KINASE_DOM"/>
    <property type="match status" value="1"/>
</dbReference>
<dbReference type="PANTHER" id="PTHR44167:SF24">
    <property type="entry name" value="SERINE_THREONINE-PROTEIN KINASE CHK2"/>
    <property type="match status" value="1"/>
</dbReference>
<keyword evidence="3" id="KW-1185">Reference proteome</keyword>
<dbReference type="Proteomes" id="UP000193411">
    <property type="component" value="Unassembled WGS sequence"/>
</dbReference>
<dbReference type="PROSITE" id="PS00108">
    <property type="entry name" value="PROTEIN_KINASE_ST"/>
    <property type="match status" value="1"/>
</dbReference>
<dbReference type="Pfam" id="PF00069">
    <property type="entry name" value="Pkinase"/>
    <property type="match status" value="1"/>
</dbReference>
<evidence type="ECO:0000259" key="1">
    <source>
        <dbReference type="PROSITE" id="PS50011"/>
    </source>
</evidence>
<comment type="caution">
    <text evidence="2">The sequence shown here is derived from an EMBL/GenBank/DDBJ whole genome shotgun (WGS) entry which is preliminary data.</text>
</comment>
<gene>
    <name evidence="2" type="ORF">BCR44DRAFT_326705</name>
</gene>
<dbReference type="GO" id="GO:0005524">
    <property type="term" value="F:ATP binding"/>
    <property type="evidence" value="ECO:0007669"/>
    <property type="project" value="InterPro"/>
</dbReference>
<feature type="domain" description="Protein kinase" evidence="1">
    <location>
        <begin position="1"/>
        <end position="236"/>
    </location>
</feature>
<dbReference type="SMART" id="SM00220">
    <property type="entry name" value="S_TKc"/>
    <property type="match status" value="1"/>
</dbReference>
<reference evidence="2 3" key="1">
    <citation type="submission" date="2016-07" db="EMBL/GenBank/DDBJ databases">
        <title>Pervasive Adenine N6-methylation of Active Genes in Fungi.</title>
        <authorList>
            <consortium name="DOE Joint Genome Institute"/>
            <person name="Mondo S.J."/>
            <person name="Dannebaum R.O."/>
            <person name="Kuo R.C."/>
            <person name="Labutti K."/>
            <person name="Haridas S."/>
            <person name="Kuo A."/>
            <person name="Salamov A."/>
            <person name="Ahrendt S.R."/>
            <person name="Lipzen A."/>
            <person name="Sullivan W."/>
            <person name="Andreopoulos W.B."/>
            <person name="Clum A."/>
            <person name="Lindquist E."/>
            <person name="Daum C."/>
            <person name="Ramamoorthy G.K."/>
            <person name="Gryganskyi A."/>
            <person name="Culley D."/>
            <person name="Magnuson J.K."/>
            <person name="James T.Y."/>
            <person name="O'Malley M.A."/>
            <person name="Stajich J.E."/>
            <person name="Spatafora J.W."/>
            <person name="Visel A."/>
            <person name="Grigoriev I.V."/>
        </authorList>
    </citation>
    <scope>NUCLEOTIDE SEQUENCE [LARGE SCALE GENOMIC DNA]</scope>
    <source>
        <strain evidence="2 3">PL171</strain>
    </source>
</reference>
<dbReference type="GO" id="GO:0044773">
    <property type="term" value="P:mitotic DNA damage checkpoint signaling"/>
    <property type="evidence" value="ECO:0007669"/>
    <property type="project" value="TreeGrafter"/>
</dbReference>
<dbReference type="GO" id="GO:0005737">
    <property type="term" value="C:cytoplasm"/>
    <property type="evidence" value="ECO:0007669"/>
    <property type="project" value="TreeGrafter"/>
</dbReference>
<organism evidence="2 3">
    <name type="scientific">Catenaria anguillulae PL171</name>
    <dbReference type="NCBI Taxonomy" id="765915"/>
    <lineage>
        <taxon>Eukaryota</taxon>
        <taxon>Fungi</taxon>
        <taxon>Fungi incertae sedis</taxon>
        <taxon>Blastocladiomycota</taxon>
        <taxon>Blastocladiomycetes</taxon>
        <taxon>Blastocladiales</taxon>
        <taxon>Catenariaceae</taxon>
        <taxon>Catenaria</taxon>
    </lineage>
</organism>
<evidence type="ECO:0000313" key="3">
    <source>
        <dbReference type="Proteomes" id="UP000193411"/>
    </source>
</evidence>
<dbReference type="SUPFAM" id="SSF56112">
    <property type="entry name" value="Protein kinase-like (PK-like)"/>
    <property type="match status" value="1"/>
</dbReference>
<dbReference type="InterPro" id="IPR011009">
    <property type="entry name" value="Kinase-like_dom_sf"/>
</dbReference>
<proteinExistence type="predicted"/>
<dbReference type="Gene3D" id="1.10.510.10">
    <property type="entry name" value="Transferase(Phosphotransferase) domain 1"/>
    <property type="match status" value="1"/>
</dbReference>
<dbReference type="GO" id="GO:0004674">
    <property type="term" value="F:protein serine/threonine kinase activity"/>
    <property type="evidence" value="ECO:0007669"/>
    <property type="project" value="TreeGrafter"/>
</dbReference>
<evidence type="ECO:0000313" key="2">
    <source>
        <dbReference type="EMBL" id="ORZ30331.1"/>
    </source>
</evidence>